<protein>
    <recommendedName>
        <fullName evidence="7">Dolichol-phosphate mannosyltransferase subunit 3</fullName>
    </recommendedName>
</protein>
<dbReference type="InterPro" id="IPR013174">
    <property type="entry name" value="DPM3"/>
</dbReference>
<evidence type="ECO:0000256" key="4">
    <source>
        <dbReference type="ARBA" id="ARBA00022824"/>
    </source>
</evidence>
<dbReference type="AlphaFoldDB" id="A0AAD2Q116"/>
<sequence length="95" mass="10803">MARAHRIGLLSALFVSLWTLVFFEFFSVPLLDDGALKQVWPLLPWWSLVSFGSYSLASLGWGLFSFRDCPEAYQELMSEISLAKDDLRRKGVSVD</sequence>
<dbReference type="EMBL" id="CAVNYO010000440">
    <property type="protein sequence ID" value="CAK5279802.1"/>
    <property type="molecule type" value="Genomic_DNA"/>
</dbReference>
<dbReference type="Proteomes" id="UP001295794">
    <property type="component" value="Unassembled WGS sequence"/>
</dbReference>
<keyword evidence="3 7" id="KW-0812">Transmembrane</keyword>
<keyword evidence="5 7" id="KW-1133">Transmembrane helix</keyword>
<dbReference type="PANTHER" id="PTHR16433">
    <property type="entry name" value="DOLICHOL-PHOSPHATE MANNOSYLTRANSFERASE SUBUNIT 3"/>
    <property type="match status" value="1"/>
</dbReference>
<comment type="pathway">
    <text evidence="7">Protein modification; protein glycosylation.</text>
</comment>
<comment type="function">
    <text evidence="7">Stabilizer subunit of the dolichol-phosphate mannose (DPM) synthase complex; tethers catalytic subunit to the ER.</text>
</comment>
<evidence type="ECO:0000256" key="3">
    <source>
        <dbReference type="ARBA" id="ARBA00022692"/>
    </source>
</evidence>
<organism evidence="8 10">
    <name type="scientific">Mycena citricolor</name>
    <dbReference type="NCBI Taxonomy" id="2018698"/>
    <lineage>
        <taxon>Eukaryota</taxon>
        <taxon>Fungi</taxon>
        <taxon>Dikarya</taxon>
        <taxon>Basidiomycota</taxon>
        <taxon>Agaricomycotina</taxon>
        <taxon>Agaricomycetes</taxon>
        <taxon>Agaricomycetidae</taxon>
        <taxon>Agaricales</taxon>
        <taxon>Marasmiineae</taxon>
        <taxon>Mycenaceae</taxon>
        <taxon>Mycena</taxon>
    </lineage>
</organism>
<dbReference type="Pfam" id="PF08285">
    <property type="entry name" value="DPM3"/>
    <property type="match status" value="1"/>
</dbReference>
<evidence type="ECO:0000256" key="1">
    <source>
        <dbReference type="ARBA" id="ARBA00004477"/>
    </source>
</evidence>
<proteinExistence type="inferred from homology"/>
<evidence type="ECO:0000313" key="8">
    <source>
        <dbReference type="EMBL" id="CAK5264233.1"/>
    </source>
</evidence>
<feature type="transmembrane region" description="Helical" evidence="7">
    <location>
        <begin position="7"/>
        <end position="31"/>
    </location>
</feature>
<evidence type="ECO:0000313" key="9">
    <source>
        <dbReference type="EMBL" id="CAK5279802.1"/>
    </source>
</evidence>
<dbReference type="GO" id="GO:0006506">
    <property type="term" value="P:GPI anchor biosynthetic process"/>
    <property type="evidence" value="ECO:0007669"/>
    <property type="project" value="TreeGrafter"/>
</dbReference>
<comment type="similarity">
    <text evidence="2 7">Belongs to the DPM3 family.</text>
</comment>
<gene>
    <name evidence="9" type="ORF">MYCIT1_LOCUS30059</name>
    <name evidence="8" type="ORF">MYCIT1_LOCUS4219</name>
</gene>
<keyword evidence="10" id="KW-1185">Reference proteome</keyword>
<comment type="subcellular location">
    <subcellularLocation>
        <location evidence="1 7">Endoplasmic reticulum membrane</location>
        <topology evidence="1 7">Multi-pass membrane protein</topology>
    </subcellularLocation>
</comment>
<comment type="caution">
    <text evidence="8">The sequence shown here is derived from an EMBL/GenBank/DDBJ whole genome shotgun (WGS) entry which is preliminary data.</text>
</comment>
<feature type="transmembrane region" description="Helical" evidence="7">
    <location>
        <begin position="43"/>
        <end position="64"/>
    </location>
</feature>
<evidence type="ECO:0000313" key="10">
    <source>
        <dbReference type="Proteomes" id="UP001295794"/>
    </source>
</evidence>
<dbReference type="EMBL" id="CAVNYO010000048">
    <property type="protein sequence ID" value="CAK5264233.1"/>
    <property type="molecule type" value="Genomic_DNA"/>
</dbReference>
<evidence type="ECO:0000256" key="7">
    <source>
        <dbReference type="RuleBase" id="RU365085"/>
    </source>
</evidence>
<evidence type="ECO:0000256" key="2">
    <source>
        <dbReference type="ARBA" id="ARBA00010430"/>
    </source>
</evidence>
<keyword evidence="6 7" id="KW-0472">Membrane</keyword>
<dbReference type="GO" id="GO:0033185">
    <property type="term" value="C:dolichol-phosphate-mannose synthase complex"/>
    <property type="evidence" value="ECO:0007669"/>
    <property type="project" value="TreeGrafter"/>
</dbReference>
<dbReference type="PANTHER" id="PTHR16433:SF0">
    <property type="entry name" value="DOLICHOL-PHOSPHATE MANNOSYLTRANSFERASE SUBUNIT 3"/>
    <property type="match status" value="1"/>
</dbReference>
<comment type="subunit">
    <text evidence="7">Component of the dolichol-phosphate mannose (DPM) synthase complex.</text>
</comment>
<keyword evidence="4 7" id="KW-0256">Endoplasmic reticulum</keyword>
<name>A0AAD2Q116_9AGAR</name>
<dbReference type="GO" id="GO:0005789">
    <property type="term" value="C:endoplasmic reticulum membrane"/>
    <property type="evidence" value="ECO:0007669"/>
    <property type="project" value="UniProtKB-SubCell"/>
</dbReference>
<accession>A0AAD2Q116</accession>
<evidence type="ECO:0000256" key="5">
    <source>
        <dbReference type="ARBA" id="ARBA00022989"/>
    </source>
</evidence>
<evidence type="ECO:0000256" key="6">
    <source>
        <dbReference type="ARBA" id="ARBA00023136"/>
    </source>
</evidence>
<reference evidence="8" key="1">
    <citation type="submission" date="2023-11" db="EMBL/GenBank/DDBJ databases">
        <authorList>
            <person name="De Vega J J."/>
            <person name="De Vega J J."/>
        </authorList>
    </citation>
    <scope>NUCLEOTIDE SEQUENCE</scope>
</reference>